<evidence type="ECO:0000313" key="3">
    <source>
        <dbReference type="Proteomes" id="UP000199409"/>
    </source>
</evidence>
<accession>A0A1H4BB15</accession>
<evidence type="ECO:0000259" key="1">
    <source>
        <dbReference type="Pfam" id="PF04230"/>
    </source>
</evidence>
<organism evidence="2 3">
    <name type="scientific">Desulfuromusa kysingii</name>
    <dbReference type="NCBI Taxonomy" id="37625"/>
    <lineage>
        <taxon>Bacteria</taxon>
        <taxon>Pseudomonadati</taxon>
        <taxon>Thermodesulfobacteriota</taxon>
        <taxon>Desulfuromonadia</taxon>
        <taxon>Desulfuromonadales</taxon>
        <taxon>Geopsychrobacteraceae</taxon>
        <taxon>Desulfuromusa</taxon>
    </lineage>
</organism>
<reference evidence="2 3" key="1">
    <citation type="submission" date="2016-10" db="EMBL/GenBank/DDBJ databases">
        <authorList>
            <person name="de Groot N.N."/>
        </authorList>
    </citation>
    <scope>NUCLEOTIDE SEQUENCE [LARGE SCALE GENOMIC DNA]</scope>
    <source>
        <strain evidence="2 3">DSM 7343</strain>
    </source>
</reference>
<gene>
    <name evidence="2" type="ORF">SAMN05660420_02107</name>
</gene>
<dbReference type="AlphaFoldDB" id="A0A1H4BB15"/>
<sequence>MIEKSQRKIHIGVFGTYGFENMGDAAVADATIAGLKRHIPNAEIVGICQQPENVALRHHIKAYSIHRVFLTKTQTAGSDGIPVDKVDNHGGSSFKVRIIGFIKTSKFIFRLAKVVQNTLLILSLIVKEIKFSFVVLERVKTLDLMVMSGSGQLNEEWGGAWRYPFGLFRWCLLARLSGCKIAFLSVGAGVIDTFLGKFFCLSALRLAHYRSVRDIRSKKLVESWRVGAVQLVPDMAFSMKFKIDETPTSTDGVFTVGINPISFCDPRTWIVSDQNKYDSYVEKISKFCDWLLSEGYSLVFIPNELVMDNRAIDDILEKIDPLLVDSTRVIRPEIVNYPDVFRSYARCNYVISSRFHGLLFSFMSQLPVIALAHHYKYFELADEMGQKKYCLDIANFNLDELKLLFKDLVVNEKSIKDAIKLNSDNYSGIVENQYMKMRDFVV</sequence>
<dbReference type="Proteomes" id="UP000199409">
    <property type="component" value="Unassembled WGS sequence"/>
</dbReference>
<dbReference type="STRING" id="37625.SAMN05660420_02107"/>
<proteinExistence type="predicted"/>
<dbReference type="Pfam" id="PF04230">
    <property type="entry name" value="PS_pyruv_trans"/>
    <property type="match status" value="1"/>
</dbReference>
<dbReference type="InterPro" id="IPR007345">
    <property type="entry name" value="Polysacch_pyruvyl_Trfase"/>
</dbReference>
<evidence type="ECO:0000313" key="2">
    <source>
        <dbReference type="EMBL" id="SEA45188.1"/>
    </source>
</evidence>
<name>A0A1H4BB15_9BACT</name>
<dbReference type="PANTHER" id="PTHR36836">
    <property type="entry name" value="COLANIC ACID BIOSYNTHESIS PROTEIN WCAK"/>
    <property type="match status" value="1"/>
</dbReference>
<dbReference type="OrthoDB" id="3358948at2"/>
<protein>
    <submittedName>
        <fullName evidence="2">Polysaccharide pyruvyl transferase family protein WcaK</fullName>
    </submittedName>
</protein>
<dbReference type="GO" id="GO:0016740">
    <property type="term" value="F:transferase activity"/>
    <property type="evidence" value="ECO:0007669"/>
    <property type="project" value="UniProtKB-KW"/>
</dbReference>
<keyword evidence="3" id="KW-1185">Reference proteome</keyword>
<dbReference type="RefSeq" id="WP_092347931.1">
    <property type="nucleotide sequence ID" value="NZ_FNQN01000006.1"/>
</dbReference>
<dbReference type="PANTHER" id="PTHR36836:SF1">
    <property type="entry name" value="COLANIC ACID BIOSYNTHESIS PROTEIN WCAK"/>
    <property type="match status" value="1"/>
</dbReference>
<dbReference type="EMBL" id="FNQN01000006">
    <property type="protein sequence ID" value="SEA45188.1"/>
    <property type="molecule type" value="Genomic_DNA"/>
</dbReference>
<feature type="domain" description="Polysaccharide pyruvyl transferase" evidence="1">
    <location>
        <begin position="21"/>
        <end position="375"/>
    </location>
</feature>
<keyword evidence="2" id="KW-0808">Transferase</keyword>